<evidence type="ECO:0000256" key="1">
    <source>
        <dbReference type="ARBA" id="ARBA00023002"/>
    </source>
</evidence>
<dbReference type="PANTHER" id="PTHR43353:SF5">
    <property type="entry name" value="SUCCINATE-SEMIALDEHYDE DEHYDROGENASE, MITOCHONDRIAL"/>
    <property type="match status" value="1"/>
</dbReference>
<dbReference type="GO" id="GO:0009450">
    <property type="term" value="P:gamma-aminobutyric acid catabolic process"/>
    <property type="evidence" value="ECO:0007669"/>
    <property type="project" value="TreeGrafter"/>
</dbReference>
<dbReference type="OrthoDB" id="310895at2759"/>
<keyword evidence="1" id="KW-0560">Oxidoreductase</keyword>
<comment type="caution">
    <text evidence="4">The sequence shown here is derived from an EMBL/GenBank/DDBJ whole genome shotgun (WGS) entry which is preliminary data.</text>
</comment>
<dbReference type="Pfam" id="PF00171">
    <property type="entry name" value="Aldedh"/>
    <property type="match status" value="1"/>
</dbReference>
<proteinExistence type="predicted"/>
<keyword evidence="2" id="KW-0472">Membrane</keyword>
<evidence type="ECO:0000313" key="5">
    <source>
        <dbReference type="Proteomes" id="UP000237105"/>
    </source>
</evidence>
<protein>
    <submittedName>
        <fullName evidence="4">Succinylglutamate-semialdehyde dehydrogenase</fullName>
    </submittedName>
</protein>
<dbReference type="AlphaFoldDB" id="A0A2P5CGB9"/>
<gene>
    <name evidence="4" type="ORF">PanWU01x14_155820</name>
</gene>
<dbReference type="InterPro" id="IPR050740">
    <property type="entry name" value="Aldehyde_DH_Superfamily"/>
</dbReference>
<dbReference type="InterPro" id="IPR016161">
    <property type="entry name" value="Ald_DH/histidinol_DH"/>
</dbReference>
<keyword evidence="2" id="KW-1133">Transmembrane helix</keyword>
<evidence type="ECO:0000313" key="4">
    <source>
        <dbReference type="EMBL" id="PON60068.1"/>
    </source>
</evidence>
<dbReference type="InterPro" id="IPR015590">
    <property type="entry name" value="Aldehyde_DH_dom"/>
</dbReference>
<dbReference type="InterPro" id="IPR016162">
    <property type="entry name" value="Ald_DH_N"/>
</dbReference>
<dbReference type="Gene3D" id="3.40.605.10">
    <property type="entry name" value="Aldehyde Dehydrogenase, Chain A, domain 1"/>
    <property type="match status" value="1"/>
</dbReference>
<sequence>MVSAASIPMALRSLNLVSRLSCMQTPALISRQITMDSKSVASQLKTSGLLRTQGLIGGKWVDSYDGETIKVYNPSTGEVIADVPCMGRRETNDAISSAFDAYKSWSKLTASERSKYLRKWYSCCSMIYCPSLLIPFSLSFFLL</sequence>
<dbReference type="PANTHER" id="PTHR43353">
    <property type="entry name" value="SUCCINATE-SEMIALDEHYDE DEHYDROGENASE, MITOCHONDRIAL"/>
    <property type="match status" value="1"/>
</dbReference>
<feature type="transmembrane region" description="Helical" evidence="2">
    <location>
        <begin position="120"/>
        <end position="142"/>
    </location>
</feature>
<reference evidence="5" key="1">
    <citation type="submission" date="2016-06" db="EMBL/GenBank/DDBJ databases">
        <title>Parallel loss of symbiosis genes in relatives of nitrogen-fixing non-legume Parasponia.</title>
        <authorList>
            <person name="Van Velzen R."/>
            <person name="Holmer R."/>
            <person name="Bu F."/>
            <person name="Rutten L."/>
            <person name="Van Zeijl A."/>
            <person name="Liu W."/>
            <person name="Santuari L."/>
            <person name="Cao Q."/>
            <person name="Sharma T."/>
            <person name="Shen D."/>
            <person name="Roswanjaya Y."/>
            <person name="Wardhani T."/>
            <person name="Kalhor M.S."/>
            <person name="Jansen J."/>
            <person name="Van den Hoogen J."/>
            <person name="Gungor B."/>
            <person name="Hartog M."/>
            <person name="Hontelez J."/>
            <person name="Verver J."/>
            <person name="Yang W.-C."/>
            <person name="Schijlen E."/>
            <person name="Repin R."/>
            <person name="Schilthuizen M."/>
            <person name="Schranz E."/>
            <person name="Heidstra R."/>
            <person name="Miyata K."/>
            <person name="Fedorova E."/>
            <person name="Kohlen W."/>
            <person name="Bisseling T."/>
            <person name="Smit S."/>
            <person name="Geurts R."/>
        </authorList>
    </citation>
    <scope>NUCLEOTIDE SEQUENCE [LARGE SCALE GENOMIC DNA]</scope>
    <source>
        <strain evidence="5">cv. WU1-14</strain>
    </source>
</reference>
<accession>A0A2P5CGB9</accession>
<dbReference type="SUPFAM" id="SSF53720">
    <property type="entry name" value="ALDH-like"/>
    <property type="match status" value="1"/>
</dbReference>
<organism evidence="4 5">
    <name type="scientific">Parasponia andersonii</name>
    <name type="common">Sponia andersonii</name>
    <dbReference type="NCBI Taxonomy" id="3476"/>
    <lineage>
        <taxon>Eukaryota</taxon>
        <taxon>Viridiplantae</taxon>
        <taxon>Streptophyta</taxon>
        <taxon>Embryophyta</taxon>
        <taxon>Tracheophyta</taxon>
        <taxon>Spermatophyta</taxon>
        <taxon>Magnoliopsida</taxon>
        <taxon>eudicotyledons</taxon>
        <taxon>Gunneridae</taxon>
        <taxon>Pentapetalae</taxon>
        <taxon>rosids</taxon>
        <taxon>fabids</taxon>
        <taxon>Rosales</taxon>
        <taxon>Cannabaceae</taxon>
        <taxon>Parasponia</taxon>
    </lineage>
</organism>
<keyword evidence="2" id="KW-0812">Transmembrane</keyword>
<name>A0A2P5CGB9_PARAD</name>
<feature type="domain" description="Aldehyde dehydrogenase" evidence="3">
    <location>
        <begin position="60"/>
        <end position="122"/>
    </location>
</feature>
<dbReference type="STRING" id="3476.A0A2P5CGB9"/>
<dbReference type="GO" id="GO:0004777">
    <property type="term" value="F:succinate-semialdehyde dehydrogenase (NAD+) activity"/>
    <property type="evidence" value="ECO:0007669"/>
    <property type="project" value="TreeGrafter"/>
</dbReference>
<dbReference type="Proteomes" id="UP000237105">
    <property type="component" value="Unassembled WGS sequence"/>
</dbReference>
<keyword evidence="5" id="KW-1185">Reference proteome</keyword>
<evidence type="ECO:0000256" key="2">
    <source>
        <dbReference type="SAM" id="Phobius"/>
    </source>
</evidence>
<dbReference type="EMBL" id="JXTB01000134">
    <property type="protein sequence ID" value="PON60068.1"/>
    <property type="molecule type" value="Genomic_DNA"/>
</dbReference>
<evidence type="ECO:0000259" key="3">
    <source>
        <dbReference type="Pfam" id="PF00171"/>
    </source>
</evidence>